<comment type="similarity">
    <text evidence="2">Belongs to the RRP12 family.</text>
</comment>
<evidence type="ECO:0000256" key="1">
    <source>
        <dbReference type="ARBA" id="ARBA00004123"/>
    </source>
</evidence>
<dbReference type="InterPro" id="IPR016024">
    <property type="entry name" value="ARM-type_fold"/>
</dbReference>
<dbReference type="PANTHER" id="PTHR48287:SF1">
    <property type="entry name" value="ARM REPEAT SUPERFAMILY PROTEIN"/>
    <property type="match status" value="1"/>
</dbReference>
<dbReference type="GO" id="GO:0005634">
    <property type="term" value="C:nucleus"/>
    <property type="evidence" value="ECO:0007669"/>
    <property type="project" value="UniProtKB-SubCell"/>
</dbReference>
<evidence type="ECO:0000259" key="6">
    <source>
        <dbReference type="Pfam" id="PF25772"/>
    </source>
</evidence>
<dbReference type="FunCoup" id="A0A6P7FHR4">
    <property type="interactions" value="1491"/>
</dbReference>
<dbReference type="RefSeq" id="XP_028135649.1">
    <property type="nucleotide sequence ID" value="XM_028279848.1"/>
</dbReference>
<evidence type="ECO:0000256" key="2">
    <source>
        <dbReference type="ARBA" id="ARBA00007690"/>
    </source>
</evidence>
<dbReference type="InParanoid" id="A0A6P7FHR4"/>
<accession>A0A6P7FHR4</accession>
<feature type="domain" description="RRP12 N-terminal HEAT" evidence="6">
    <location>
        <begin position="114"/>
        <end position="372"/>
    </location>
</feature>
<feature type="domain" description="RRP12 HEAT" evidence="5">
    <location>
        <begin position="438"/>
        <end position="708"/>
    </location>
</feature>
<gene>
    <name evidence="7" type="primary">LOC114330504</name>
</gene>
<feature type="region of interest" description="Disordered" evidence="4">
    <location>
        <begin position="1"/>
        <end position="30"/>
    </location>
</feature>
<protein>
    <submittedName>
        <fullName evidence="7">RRP12-like protein</fullName>
    </submittedName>
</protein>
<dbReference type="Gene3D" id="1.25.10.10">
    <property type="entry name" value="Leucine-rich Repeat Variant"/>
    <property type="match status" value="1"/>
</dbReference>
<dbReference type="InterPro" id="IPR012978">
    <property type="entry name" value="HEAT_RRP12"/>
</dbReference>
<sequence>MGKFRSKLKGQTKGKRWPKGQSSSSNPETKKYRDLAKSRFFQENLGPSSLTSDALKKHDAVQSYIPKAPESSDMEEDTESSVGTQSSFGTMKSFASEWSDCSNMSFNRFLTVFRSDSALHKEMLAILAAITEVIKENGGSETPTEYFGSLMTTLEQVYNAENKNEDQVTAVLALLNMGIKTVPEAVLKKHFNDITLKILHILSDYADSENNTIMKSIFGILGSLLKIQELAVWNQPSTIQIFNALLNPFCIHTKPKWRKAAQHAVMSIITTGNFVKEGSSNPAADRAAEFCEQTLDSCMGSTSGVVLVSSVQAGQTTILHVLGLLKEIISKFSKHHIKTCCETILKLMTLNYPIVTSCGMQVLYALFSAQTAVIPGKLNAQLITALYEYQPSLSDVQPTQAWVTVMQQAHVHLADVDVALAMATLPKIIDIFTQLWLSEKAEIMTSATHALEILLKDALVNGCSSKELVGQHRSKVERCIQTIQLCLGYQYNASWHQVLHIVSVLFEVTGANCSDMLLGLLTNLAELRDSYKFSYNNELEHAVGAAIRSMGPEVVLEVITLKKPNGDLNIDRSWLLPVLKENIKCSTLEYFVKGILPLALYCHRRSAQLAQNNDGIGAHSSELLYLQLWNLLPCFCSQPKDIKDSFKTVAKVMGTAISDKKELRLAVMAALRRLISYAKESENQEDLQEISRFDKNYLPILFNVYTTKPIGTDEEGQRLAALDTIKLYLSIARPELTQQLFNNAIERLNSSSDEPEDHFIKESILDLIRALVPYQNAQNVEILYQQCIQNLPEIKNNKEQKKAYRLLEEVCGSESEGCQTFVKSNRKELPSIVSDLNFFTPSGVFGRCFFLNNVRNHRSKIENGLIFSQSVEEILADSDSEFEDMETDEPKVKNKKQAKTWIEEDPDNIVDFIDPSVISKITATKPGLVQPTLEKKKPEKDRGFKTAPDGRLIIKDDSSSDSDDDKKLKFSDDSDDDDDTQSKVETVLLTDRKRKRSNASVKSGFSSVSSQPPMKYKTGGVGIHRYVLKFTLIFFINYRIVSKLKTLTSMKFRHGKFAYIVFIMTSIYKRVQSKPY</sequence>
<dbReference type="InterPro" id="IPR011989">
    <property type="entry name" value="ARM-like"/>
</dbReference>
<evidence type="ECO:0000256" key="3">
    <source>
        <dbReference type="ARBA" id="ARBA00023242"/>
    </source>
</evidence>
<evidence type="ECO:0000259" key="5">
    <source>
        <dbReference type="Pfam" id="PF08161"/>
    </source>
</evidence>
<feature type="compositionally biased region" description="Basic residues" evidence="4">
    <location>
        <begin position="1"/>
        <end position="18"/>
    </location>
</feature>
<dbReference type="OrthoDB" id="2192888at2759"/>
<proteinExistence type="inferred from homology"/>
<dbReference type="Pfam" id="PF08161">
    <property type="entry name" value="RRP12_HEAT"/>
    <property type="match status" value="1"/>
</dbReference>
<evidence type="ECO:0000313" key="7">
    <source>
        <dbReference type="RefSeq" id="XP_028135649.1"/>
    </source>
</evidence>
<organism evidence="7">
    <name type="scientific">Diabrotica virgifera virgifera</name>
    <name type="common">western corn rootworm</name>
    <dbReference type="NCBI Taxonomy" id="50390"/>
    <lineage>
        <taxon>Eukaryota</taxon>
        <taxon>Metazoa</taxon>
        <taxon>Ecdysozoa</taxon>
        <taxon>Arthropoda</taxon>
        <taxon>Hexapoda</taxon>
        <taxon>Insecta</taxon>
        <taxon>Pterygota</taxon>
        <taxon>Neoptera</taxon>
        <taxon>Endopterygota</taxon>
        <taxon>Coleoptera</taxon>
        <taxon>Polyphaga</taxon>
        <taxon>Cucujiformia</taxon>
        <taxon>Chrysomeloidea</taxon>
        <taxon>Chrysomelidae</taxon>
        <taxon>Galerucinae</taxon>
        <taxon>Diabroticina</taxon>
        <taxon>Diabroticites</taxon>
        <taxon>Diabrotica</taxon>
    </lineage>
</organism>
<feature type="region of interest" description="Disordered" evidence="4">
    <location>
        <begin position="929"/>
        <end position="984"/>
    </location>
</feature>
<reference evidence="7" key="1">
    <citation type="submission" date="2025-08" db="UniProtKB">
        <authorList>
            <consortium name="RefSeq"/>
        </authorList>
    </citation>
    <scope>IDENTIFICATION</scope>
    <source>
        <tissue evidence="7">Whole insect</tissue>
    </source>
</reference>
<dbReference type="InterPro" id="IPR057860">
    <property type="entry name" value="HEAT_RRP12_N"/>
</dbReference>
<dbReference type="AlphaFoldDB" id="A0A6P7FHR4"/>
<feature type="compositionally biased region" description="Basic and acidic residues" evidence="4">
    <location>
        <begin position="952"/>
        <end position="972"/>
    </location>
</feature>
<comment type="subcellular location">
    <subcellularLocation>
        <location evidence="1">Nucleus</location>
    </subcellularLocation>
</comment>
<evidence type="ECO:0000256" key="4">
    <source>
        <dbReference type="SAM" id="MobiDB-lite"/>
    </source>
</evidence>
<keyword evidence="3" id="KW-0539">Nucleus</keyword>
<dbReference type="Pfam" id="PF25772">
    <property type="entry name" value="HEAT_RRP12_N"/>
    <property type="match status" value="1"/>
</dbReference>
<feature type="region of interest" description="Disordered" evidence="4">
    <location>
        <begin position="66"/>
        <end position="86"/>
    </location>
</feature>
<name>A0A6P7FHR4_DIAVI</name>
<dbReference type="PANTHER" id="PTHR48287">
    <property type="entry name" value="ARM REPEAT SUPERFAMILY PROTEIN"/>
    <property type="match status" value="1"/>
</dbReference>
<dbReference type="SUPFAM" id="SSF48371">
    <property type="entry name" value="ARM repeat"/>
    <property type="match status" value="1"/>
</dbReference>
<feature type="compositionally biased region" description="Basic and acidic residues" evidence="4">
    <location>
        <begin position="933"/>
        <end position="944"/>
    </location>
</feature>
<dbReference type="InterPro" id="IPR052087">
    <property type="entry name" value="RRP12"/>
</dbReference>